<proteinExistence type="predicted"/>
<organism evidence="2 3">
    <name type="scientific">Microbacterium sufflavum</name>
    <dbReference type="NCBI Taxonomy" id="2851649"/>
    <lineage>
        <taxon>Bacteria</taxon>
        <taxon>Bacillati</taxon>
        <taxon>Actinomycetota</taxon>
        <taxon>Actinomycetes</taxon>
        <taxon>Micrococcales</taxon>
        <taxon>Microbacteriaceae</taxon>
        <taxon>Microbacterium</taxon>
    </lineage>
</organism>
<dbReference type="EMBL" id="CP078076">
    <property type="protein sequence ID" value="UPL11947.1"/>
    <property type="molecule type" value="Genomic_DNA"/>
</dbReference>
<keyword evidence="1" id="KW-1133">Transmembrane helix</keyword>
<feature type="transmembrane region" description="Helical" evidence="1">
    <location>
        <begin position="35"/>
        <end position="55"/>
    </location>
</feature>
<keyword evidence="1" id="KW-0472">Membrane</keyword>
<sequence length="119" mass="12350">MHVFYRETRRVAASVLAGAQLYFAVWNAANHHGVAAVLTTGAPLIAAALLLAAVFVRKRGPLDILAFLVSALAAAVCWGASTVTPDILTYLPAVAASIAFATIALVLRAERTGPPAKTP</sequence>
<evidence type="ECO:0000313" key="3">
    <source>
        <dbReference type="Proteomes" id="UP000831467"/>
    </source>
</evidence>
<feature type="transmembrane region" description="Helical" evidence="1">
    <location>
        <begin position="12"/>
        <end position="29"/>
    </location>
</feature>
<gene>
    <name evidence="2" type="ORF">KV394_12855</name>
</gene>
<name>A0ABY4IH98_9MICO</name>
<keyword evidence="1" id="KW-0812">Transmembrane</keyword>
<reference evidence="2 3" key="1">
    <citation type="submission" date="2021-06" db="EMBL/GenBank/DDBJ databases">
        <title>Genome-based taxonomic framework of Microbacterium strains isolated from marine environment, the description of four new species and reclassification of four preexisting species.</title>
        <authorList>
            <person name="Lee S.D."/>
            <person name="Kim S.-M."/>
            <person name="Byeon Y.-S."/>
            <person name="Yang H.L."/>
            <person name="Kim I.S."/>
        </authorList>
    </citation>
    <scope>NUCLEOTIDE SEQUENCE [LARGE SCALE GENOMIC DNA]</scope>
    <source>
        <strain evidence="2 3">SSW1-51</strain>
    </source>
</reference>
<feature type="transmembrane region" description="Helical" evidence="1">
    <location>
        <begin position="87"/>
        <end position="107"/>
    </location>
</feature>
<dbReference type="RefSeq" id="WP_247981603.1">
    <property type="nucleotide sequence ID" value="NZ_CP078076.1"/>
</dbReference>
<evidence type="ECO:0000313" key="2">
    <source>
        <dbReference type="EMBL" id="UPL11947.1"/>
    </source>
</evidence>
<protein>
    <submittedName>
        <fullName evidence="2">Uncharacterized protein</fullName>
    </submittedName>
</protein>
<accession>A0ABY4IH98</accession>
<evidence type="ECO:0000256" key="1">
    <source>
        <dbReference type="SAM" id="Phobius"/>
    </source>
</evidence>
<keyword evidence="3" id="KW-1185">Reference proteome</keyword>
<feature type="transmembrane region" description="Helical" evidence="1">
    <location>
        <begin position="62"/>
        <end position="81"/>
    </location>
</feature>
<dbReference type="Proteomes" id="UP000831467">
    <property type="component" value="Chromosome"/>
</dbReference>